<dbReference type="EMBL" id="JEMB01003044">
    <property type="protein sequence ID" value="KYF76165.1"/>
    <property type="molecule type" value="Genomic_DNA"/>
</dbReference>
<accession>A0A150R7I1</accession>
<dbReference type="Gene3D" id="2.40.128.150">
    <property type="entry name" value="Cysteine proteinases"/>
    <property type="match status" value="1"/>
</dbReference>
<dbReference type="Gene3D" id="3.30.2140.10">
    <property type="entry name" value="Arylamine N-acetyltransferase"/>
    <property type="match status" value="1"/>
</dbReference>
<gene>
    <name evidence="3" type="ORF">BE17_10245</name>
</gene>
<evidence type="ECO:0008006" key="5">
    <source>
        <dbReference type="Google" id="ProtNLM"/>
    </source>
</evidence>
<evidence type="ECO:0000313" key="4">
    <source>
        <dbReference type="Proteomes" id="UP000075635"/>
    </source>
</evidence>
<protein>
    <recommendedName>
        <fullName evidence="5">Acetyltransferase</fullName>
    </recommendedName>
</protein>
<name>A0A150R7I1_SORCE</name>
<reference evidence="3 4" key="1">
    <citation type="submission" date="2014-02" db="EMBL/GenBank/DDBJ databases">
        <title>The small core and large imbalanced accessory genome model reveals a collaborative survival strategy of Sorangium cellulosum strains in nature.</title>
        <authorList>
            <person name="Han K."/>
            <person name="Peng R."/>
            <person name="Blom J."/>
            <person name="Li Y.-Z."/>
        </authorList>
    </citation>
    <scope>NUCLEOTIDE SEQUENCE [LARGE SCALE GENOMIC DNA]</scope>
    <source>
        <strain evidence="3 4">So0011-07</strain>
    </source>
</reference>
<sequence>MGTSENTTSGSARRVLIARTDLDPLRARPILRGMNENDLLERYLSRLQLAAPPPPTERGLRDLHLAHLVHVPFENLDIHLGRPIDLAPQAVLDKIVTQGRGGFCYELNSAFAWLLERCGMHVELLQARVYKADGSMGPPFDHLALRVTLGGERFLADVGFGASAWYPLRLDVAGPQNDPSGAFALRPAERDEGRASGADVGETWDLHHDGHAVYRLDGRARHLDEFEPMCLYHQTSPESHFTRKPLCTRLLADGGRVTLTGSALVMTAPDGTRAEQQLDRPALEAAYAEHFRFAPSLVPAR</sequence>
<proteinExistence type="inferred from homology"/>
<dbReference type="InterPro" id="IPR001447">
    <property type="entry name" value="Arylamine_N-AcTrfase"/>
</dbReference>
<dbReference type="AlphaFoldDB" id="A0A150R7I1"/>
<dbReference type="SUPFAM" id="SSF54001">
    <property type="entry name" value="Cysteine proteinases"/>
    <property type="match status" value="1"/>
</dbReference>
<dbReference type="PANTHER" id="PTHR11786:SF0">
    <property type="entry name" value="ARYLAMINE N-ACETYLTRANSFERASE 4-RELATED"/>
    <property type="match status" value="1"/>
</dbReference>
<dbReference type="Proteomes" id="UP000075635">
    <property type="component" value="Unassembled WGS sequence"/>
</dbReference>
<dbReference type="GO" id="GO:0016407">
    <property type="term" value="F:acetyltransferase activity"/>
    <property type="evidence" value="ECO:0007669"/>
    <property type="project" value="InterPro"/>
</dbReference>
<dbReference type="InterPro" id="IPR038765">
    <property type="entry name" value="Papain-like_cys_pep_sf"/>
</dbReference>
<evidence type="ECO:0000256" key="1">
    <source>
        <dbReference type="ARBA" id="ARBA00006547"/>
    </source>
</evidence>
<organism evidence="3 4">
    <name type="scientific">Sorangium cellulosum</name>
    <name type="common">Polyangium cellulosum</name>
    <dbReference type="NCBI Taxonomy" id="56"/>
    <lineage>
        <taxon>Bacteria</taxon>
        <taxon>Pseudomonadati</taxon>
        <taxon>Myxococcota</taxon>
        <taxon>Polyangia</taxon>
        <taxon>Polyangiales</taxon>
        <taxon>Polyangiaceae</taxon>
        <taxon>Sorangium</taxon>
    </lineage>
</organism>
<comment type="caution">
    <text evidence="3">The sequence shown here is derived from an EMBL/GenBank/DDBJ whole genome shotgun (WGS) entry which is preliminary data.</text>
</comment>
<comment type="similarity">
    <text evidence="1 2">Belongs to the arylamine N-acetyltransferase family.</text>
</comment>
<dbReference type="Pfam" id="PF00797">
    <property type="entry name" value="Acetyltransf_2"/>
    <property type="match status" value="1"/>
</dbReference>
<evidence type="ECO:0000256" key="2">
    <source>
        <dbReference type="RuleBase" id="RU003452"/>
    </source>
</evidence>
<evidence type="ECO:0000313" key="3">
    <source>
        <dbReference type="EMBL" id="KYF76165.1"/>
    </source>
</evidence>
<dbReference type="PANTHER" id="PTHR11786">
    <property type="entry name" value="N-HYDROXYARYLAMINE O-ACETYLTRANSFERASE"/>
    <property type="match status" value="1"/>
</dbReference>
<dbReference type="PRINTS" id="PR01543">
    <property type="entry name" value="ANATRNSFRASE"/>
</dbReference>